<dbReference type="Pfam" id="PF00672">
    <property type="entry name" value="HAMP"/>
    <property type="match status" value="1"/>
</dbReference>
<dbReference type="NCBIfam" id="TIGR02481">
    <property type="entry name" value="hemeryth_dom"/>
    <property type="match status" value="1"/>
</dbReference>
<dbReference type="CDD" id="cd12107">
    <property type="entry name" value="Hemerythrin"/>
    <property type="match status" value="1"/>
</dbReference>
<evidence type="ECO:0000256" key="3">
    <source>
        <dbReference type="ARBA" id="ARBA00022475"/>
    </source>
</evidence>
<evidence type="ECO:0000259" key="15">
    <source>
        <dbReference type="PROSITE" id="PS50885"/>
    </source>
</evidence>
<comment type="similarity">
    <text evidence="2">Belongs to the hemerythrin family.</text>
</comment>
<dbReference type="Pfam" id="PF00015">
    <property type="entry name" value="MCPsignal"/>
    <property type="match status" value="1"/>
</dbReference>
<dbReference type="GO" id="GO:0007165">
    <property type="term" value="P:signal transduction"/>
    <property type="evidence" value="ECO:0007669"/>
    <property type="project" value="UniProtKB-KW"/>
</dbReference>
<dbReference type="InterPro" id="IPR035938">
    <property type="entry name" value="Hemerythrin-like_sf"/>
</dbReference>
<dbReference type="NCBIfam" id="NF033749">
    <property type="entry name" value="bact_hemeryth"/>
    <property type="match status" value="1"/>
</dbReference>
<dbReference type="InterPro" id="IPR004090">
    <property type="entry name" value="Chemotax_Me-accpt_rcpt"/>
</dbReference>
<keyword evidence="17" id="KW-1185">Reference proteome</keyword>
<evidence type="ECO:0000256" key="5">
    <source>
        <dbReference type="ARBA" id="ARBA00022723"/>
    </source>
</evidence>
<dbReference type="AlphaFoldDB" id="A0A4V3GYJ9"/>
<protein>
    <submittedName>
        <fullName evidence="16">Methyl-accepting chemotaxis sensory transducer with Cache sensor</fullName>
    </submittedName>
</protein>
<keyword evidence="9 11" id="KW-0807">Transducer</keyword>
<dbReference type="Pfam" id="PF01814">
    <property type="entry name" value="Hemerythrin"/>
    <property type="match status" value="1"/>
</dbReference>
<evidence type="ECO:0000256" key="8">
    <source>
        <dbReference type="ARBA" id="ARBA00023136"/>
    </source>
</evidence>
<dbReference type="GO" id="GO:0006935">
    <property type="term" value="P:chemotaxis"/>
    <property type="evidence" value="ECO:0007669"/>
    <property type="project" value="InterPro"/>
</dbReference>
<evidence type="ECO:0000256" key="1">
    <source>
        <dbReference type="ARBA" id="ARBA00004651"/>
    </source>
</evidence>
<dbReference type="EMBL" id="SOEG01000003">
    <property type="protein sequence ID" value="TDX53211.1"/>
    <property type="molecule type" value="Genomic_DNA"/>
</dbReference>
<dbReference type="SMART" id="SM01049">
    <property type="entry name" value="Cache_2"/>
    <property type="match status" value="1"/>
</dbReference>
<evidence type="ECO:0000256" key="13">
    <source>
        <dbReference type="SAM" id="Phobius"/>
    </source>
</evidence>
<keyword evidence="5" id="KW-0479">Metal-binding</keyword>
<feature type="coiled-coil region" evidence="12">
    <location>
        <begin position="628"/>
        <end position="691"/>
    </location>
</feature>
<keyword evidence="3" id="KW-1003">Cell membrane</keyword>
<keyword evidence="8 13" id="KW-0472">Membrane</keyword>
<evidence type="ECO:0000313" key="16">
    <source>
        <dbReference type="EMBL" id="TDX53211.1"/>
    </source>
</evidence>
<dbReference type="SMART" id="SM00304">
    <property type="entry name" value="HAMP"/>
    <property type="match status" value="1"/>
</dbReference>
<dbReference type="InterPro" id="IPR004089">
    <property type="entry name" value="MCPsignal_dom"/>
</dbReference>
<name>A0A4V3GYJ9_9FIRM</name>
<keyword evidence="4 13" id="KW-0812">Transmembrane</keyword>
<feature type="transmembrane region" description="Helical" evidence="13">
    <location>
        <begin position="15"/>
        <end position="36"/>
    </location>
</feature>
<sequence length="691" mass="78045">MKFKGFRDLNIKYKILISFGFAFILILASISTVFIFEFNTFSTKIHDSLEEILLNLERDRIKNAVEVVAFELATDYEENKGEMSEEELKDYIADQNSKISFGSAGYFFIYDKQANTISLPPDRSKEGDNRWDLQDTEGKYILRRLVKAAEDGGGFVNYVYLNPNTDEKENKFSYVKPIRGSDWFVGAGSYQSIVDSKLEATKVGIADFEKSLVNHIGLVFILAVIIIILIILKLSSYIKSKLEYLKDGMKEVGAGNLDLTLKVDSNDEFGELYKRFNATVEEQNLLIMELLDNSQDLSAYSDTLYSSSRVVNTSIEDANQLVENITAGIEEISASTEEVTSFAEESSAQTDEGRLNMEETVKIMNEIYEQVESTVNLLKGLSNNSEEIGNIVDLINNIAEQTNLLALNAAIESARAGEHGRGFAVVAEEIRQLAEETAKATDNISKLIKKTQLSSKEVINSIQKVENKSLKGKTVTEETKEIFDQIGDASEQTAEQVSQTAHATQDLASNANDLIGSSTSIAKMSNEISNSANKLAKMAESMKANIEKFSLGEVSNGIEWNDRFAVGVDKIDSQHQGIFKRANYLLEVCKDNGDKIEVKESLDFLADYIDKHFREEEEIQRKYKYPDYKRHKGIHERFEEKIEEFRKNYSQGSIDESSLMKLNELVTSWLIEHIKKEDQRLAEHIKSYQEN</sequence>
<dbReference type="PRINTS" id="PR00260">
    <property type="entry name" value="CHEMTRNSDUCR"/>
</dbReference>
<dbReference type="Gene3D" id="3.30.450.20">
    <property type="entry name" value="PAS domain"/>
    <property type="match status" value="1"/>
</dbReference>
<keyword evidence="7" id="KW-0408">Iron</keyword>
<evidence type="ECO:0000256" key="9">
    <source>
        <dbReference type="ARBA" id="ARBA00023224"/>
    </source>
</evidence>
<evidence type="ECO:0000256" key="4">
    <source>
        <dbReference type="ARBA" id="ARBA00022692"/>
    </source>
</evidence>
<dbReference type="PANTHER" id="PTHR32089:SF112">
    <property type="entry name" value="LYSOZYME-LIKE PROTEIN-RELATED"/>
    <property type="match status" value="1"/>
</dbReference>
<evidence type="ECO:0000313" key="17">
    <source>
        <dbReference type="Proteomes" id="UP000295832"/>
    </source>
</evidence>
<evidence type="ECO:0000259" key="14">
    <source>
        <dbReference type="PROSITE" id="PS50111"/>
    </source>
</evidence>
<dbReference type="RefSeq" id="WP_134114835.1">
    <property type="nucleotide sequence ID" value="NZ_SOEG01000003.1"/>
</dbReference>
<dbReference type="Pfam" id="PF17200">
    <property type="entry name" value="sCache_2"/>
    <property type="match status" value="1"/>
</dbReference>
<dbReference type="CDD" id="cd11386">
    <property type="entry name" value="MCP_signal"/>
    <property type="match status" value="1"/>
</dbReference>
<dbReference type="SMART" id="SM00283">
    <property type="entry name" value="MA"/>
    <property type="match status" value="1"/>
</dbReference>
<dbReference type="SUPFAM" id="SSF58104">
    <property type="entry name" value="Methyl-accepting chemotaxis protein (MCP) signaling domain"/>
    <property type="match status" value="1"/>
</dbReference>
<dbReference type="InterPro" id="IPR033480">
    <property type="entry name" value="sCache_2"/>
</dbReference>
<feature type="transmembrane region" description="Helical" evidence="13">
    <location>
        <begin position="212"/>
        <end position="232"/>
    </location>
</feature>
<keyword evidence="12" id="KW-0175">Coiled coil</keyword>
<dbReference type="GO" id="GO:0004888">
    <property type="term" value="F:transmembrane signaling receptor activity"/>
    <property type="evidence" value="ECO:0007669"/>
    <property type="project" value="InterPro"/>
</dbReference>
<comment type="subcellular location">
    <subcellularLocation>
        <location evidence="1">Cell membrane</location>
        <topology evidence="1">Multi-pass membrane protein</topology>
    </subcellularLocation>
</comment>
<dbReference type="GO" id="GO:0005886">
    <property type="term" value="C:plasma membrane"/>
    <property type="evidence" value="ECO:0007669"/>
    <property type="project" value="UniProtKB-SubCell"/>
</dbReference>
<feature type="domain" description="HAMP" evidence="15">
    <location>
        <begin position="236"/>
        <end position="288"/>
    </location>
</feature>
<evidence type="ECO:0000256" key="12">
    <source>
        <dbReference type="SAM" id="Coils"/>
    </source>
</evidence>
<dbReference type="GO" id="GO:0046872">
    <property type="term" value="F:metal ion binding"/>
    <property type="evidence" value="ECO:0007669"/>
    <property type="project" value="UniProtKB-KW"/>
</dbReference>
<feature type="domain" description="Methyl-accepting transducer" evidence="14">
    <location>
        <begin position="286"/>
        <end position="522"/>
    </location>
</feature>
<dbReference type="Gene3D" id="1.20.120.50">
    <property type="entry name" value="Hemerythrin-like"/>
    <property type="match status" value="1"/>
</dbReference>
<evidence type="ECO:0000256" key="7">
    <source>
        <dbReference type="ARBA" id="ARBA00023004"/>
    </source>
</evidence>
<dbReference type="Proteomes" id="UP000295832">
    <property type="component" value="Unassembled WGS sequence"/>
</dbReference>
<accession>A0A4V3GYJ9</accession>
<comment type="similarity">
    <text evidence="10">Belongs to the methyl-accepting chemotaxis (MCP) protein family.</text>
</comment>
<organism evidence="16 17">
    <name type="scientific">Orenia marismortui</name>
    <dbReference type="NCBI Taxonomy" id="46469"/>
    <lineage>
        <taxon>Bacteria</taxon>
        <taxon>Bacillati</taxon>
        <taxon>Bacillota</taxon>
        <taxon>Clostridia</taxon>
        <taxon>Halanaerobiales</taxon>
        <taxon>Halobacteroidaceae</taxon>
        <taxon>Orenia</taxon>
    </lineage>
</organism>
<proteinExistence type="inferred from homology"/>
<dbReference type="Gene3D" id="1.10.287.950">
    <property type="entry name" value="Methyl-accepting chemotaxis protein"/>
    <property type="match status" value="1"/>
</dbReference>
<evidence type="ECO:0000256" key="10">
    <source>
        <dbReference type="ARBA" id="ARBA00029447"/>
    </source>
</evidence>
<dbReference type="PROSITE" id="PS50885">
    <property type="entry name" value="HAMP"/>
    <property type="match status" value="1"/>
</dbReference>
<dbReference type="InterPro" id="IPR012312">
    <property type="entry name" value="Hemerythrin-like"/>
</dbReference>
<evidence type="ECO:0000256" key="11">
    <source>
        <dbReference type="PROSITE-ProRule" id="PRU00284"/>
    </source>
</evidence>
<dbReference type="PROSITE" id="PS50111">
    <property type="entry name" value="CHEMOTAXIS_TRANSDUC_2"/>
    <property type="match status" value="1"/>
</dbReference>
<evidence type="ECO:0000256" key="2">
    <source>
        <dbReference type="ARBA" id="ARBA00010587"/>
    </source>
</evidence>
<dbReference type="InterPro" id="IPR012827">
    <property type="entry name" value="Hemerythrin_metal-bd"/>
</dbReference>
<dbReference type="SUPFAM" id="SSF47188">
    <property type="entry name" value="Hemerythrin-like"/>
    <property type="match status" value="1"/>
</dbReference>
<reference evidence="16 17" key="1">
    <citation type="submission" date="2019-03" db="EMBL/GenBank/DDBJ databases">
        <title>Subsurface microbial communities from deep shales in Ohio and West Virginia, USA.</title>
        <authorList>
            <person name="Wrighton K."/>
        </authorList>
    </citation>
    <scope>NUCLEOTIDE SEQUENCE [LARGE SCALE GENOMIC DNA]</scope>
    <source>
        <strain evidence="16 17">MSL 6dP</strain>
    </source>
</reference>
<gene>
    <name evidence="16" type="ORF">C7959_10363</name>
</gene>
<dbReference type="CDD" id="cd06225">
    <property type="entry name" value="HAMP"/>
    <property type="match status" value="1"/>
</dbReference>
<comment type="caution">
    <text evidence="16">The sequence shown here is derived from an EMBL/GenBank/DDBJ whole genome shotgun (WGS) entry which is preliminary data.</text>
</comment>
<evidence type="ECO:0000256" key="6">
    <source>
        <dbReference type="ARBA" id="ARBA00022989"/>
    </source>
</evidence>
<keyword evidence="6 13" id="KW-1133">Transmembrane helix</keyword>
<dbReference type="InterPro" id="IPR003660">
    <property type="entry name" value="HAMP_dom"/>
</dbReference>
<dbReference type="PANTHER" id="PTHR32089">
    <property type="entry name" value="METHYL-ACCEPTING CHEMOTAXIS PROTEIN MCPB"/>
    <property type="match status" value="1"/>
</dbReference>